<reference evidence="7 8" key="1">
    <citation type="journal article" date="2021" name="Nat. Commun.">
        <title>Genetic determinants of endophytism in the Arabidopsis root mycobiome.</title>
        <authorList>
            <person name="Mesny F."/>
            <person name="Miyauchi S."/>
            <person name="Thiergart T."/>
            <person name="Pickel B."/>
            <person name="Atanasova L."/>
            <person name="Karlsson M."/>
            <person name="Huettel B."/>
            <person name="Barry K.W."/>
            <person name="Haridas S."/>
            <person name="Chen C."/>
            <person name="Bauer D."/>
            <person name="Andreopoulos W."/>
            <person name="Pangilinan J."/>
            <person name="LaButti K."/>
            <person name="Riley R."/>
            <person name="Lipzen A."/>
            <person name="Clum A."/>
            <person name="Drula E."/>
            <person name="Henrissat B."/>
            <person name="Kohler A."/>
            <person name="Grigoriev I.V."/>
            <person name="Martin F.M."/>
            <person name="Hacquard S."/>
        </authorList>
    </citation>
    <scope>NUCLEOTIDE SEQUENCE [LARGE SCALE GENOMIC DNA]</scope>
    <source>
        <strain evidence="7 8">MPI-CAGE-CH-0241</strain>
    </source>
</reference>
<comment type="caution">
    <text evidence="7">The sequence shown here is derived from an EMBL/GenBank/DDBJ whole genome shotgun (WGS) entry which is preliminary data.</text>
</comment>
<accession>A0A9P8W1L8</accession>
<keyword evidence="2" id="KW-0813">Transport</keyword>
<evidence type="ECO:0000256" key="4">
    <source>
        <dbReference type="ARBA" id="ARBA00022989"/>
    </source>
</evidence>
<feature type="transmembrane region" description="Helical" evidence="6">
    <location>
        <begin position="179"/>
        <end position="197"/>
    </location>
</feature>
<keyword evidence="3 6" id="KW-0812">Transmembrane</keyword>
<dbReference type="PANTHER" id="PTHR45649">
    <property type="entry name" value="AMINO-ACID PERMEASE BAT1"/>
    <property type="match status" value="1"/>
</dbReference>
<dbReference type="Proteomes" id="UP000777438">
    <property type="component" value="Unassembled WGS sequence"/>
</dbReference>
<organism evidence="7 8">
    <name type="scientific">Thelonectria olida</name>
    <dbReference type="NCBI Taxonomy" id="1576542"/>
    <lineage>
        <taxon>Eukaryota</taxon>
        <taxon>Fungi</taxon>
        <taxon>Dikarya</taxon>
        <taxon>Ascomycota</taxon>
        <taxon>Pezizomycotina</taxon>
        <taxon>Sordariomycetes</taxon>
        <taxon>Hypocreomycetidae</taxon>
        <taxon>Hypocreales</taxon>
        <taxon>Nectriaceae</taxon>
        <taxon>Thelonectria</taxon>
    </lineage>
</organism>
<dbReference type="EMBL" id="JAGPYM010000014">
    <property type="protein sequence ID" value="KAH6887722.1"/>
    <property type="molecule type" value="Genomic_DNA"/>
</dbReference>
<evidence type="ECO:0000256" key="6">
    <source>
        <dbReference type="SAM" id="Phobius"/>
    </source>
</evidence>
<comment type="subcellular location">
    <subcellularLocation>
        <location evidence="1">Membrane</location>
        <topology evidence="1">Multi-pass membrane protein</topology>
    </subcellularLocation>
</comment>
<evidence type="ECO:0000313" key="8">
    <source>
        <dbReference type="Proteomes" id="UP000777438"/>
    </source>
</evidence>
<protein>
    <submittedName>
        <fullName evidence="7">Uncharacterized protein</fullName>
    </submittedName>
</protein>
<dbReference type="OrthoDB" id="3257095at2759"/>
<evidence type="ECO:0000313" key="7">
    <source>
        <dbReference type="EMBL" id="KAH6887722.1"/>
    </source>
</evidence>
<name>A0A9P8W1L8_9HYPO</name>
<dbReference type="PANTHER" id="PTHR45649:SF7">
    <property type="entry name" value="CHOLINE TRANSPORT PROTEIN"/>
    <property type="match status" value="1"/>
</dbReference>
<keyword evidence="8" id="KW-1185">Reference proteome</keyword>
<evidence type="ECO:0000256" key="5">
    <source>
        <dbReference type="ARBA" id="ARBA00023136"/>
    </source>
</evidence>
<evidence type="ECO:0000256" key="2">
    <source>
        <dbReference type="ARBA" id="ARBA00022448"/>
    </source>
</evidence>
<proteinExistence type="predicted"/>
<dbReference type="AlphaFoldDB" id="A0A9P8W1L8"/>
<feature type="transmembrane region" description="Helical" evidence="6">
    <location>
        <begin position="66"/>
        <end position="93"/>
    </location>
</feature>
<keyword evidence="4 6" id="KW-1133">Transmembrane helix</keyword>
<gene>
    <name evidence="7" type="ORF">B0T10DRAFT_461156</name>
</gene>
<dbReference type="GO" id="GO:0016020">
    <property type="term" value="C:membrane"/>
    <property type="evidence" value="ECO:0007669"/>
    <property type="project" value="UniProtKB-SubCell"/>
</dbReference>
<dbReference type="GO" id="GO:0022857">
    <property type="term" value="F:transmembrane transporter activity"/>
    <property type="evidence" value="ECO:0007669"/>
    <property type="project" value="UniProtKB-ARBA"/>
</dbReference>
<sequence length="252" mass="26749">MSRKFALQSQKSLSIFVSLSGSNCPLSSSIVMTSSPNKPESSSATENGFQHSDQAVSISVESIKPFGLLSLIGMGYAISNTAITCIGSLAASLGGGGRVVFIWGLLIVFVMALWSGDVVTAASGTLAIPQFVLGMAVLVNPSFVIKPLMVFAGYQITNIAISFLNLFERLLPKINIANVWISIVTTVIIVITLLATTQTNSSAKAVFVDIDNVTGWPDGAVFISASPVLTRDSPVSMLSLTWLRKCSLQKRR</sequence>
<evidence type="ECO:0000256" key="1">
    <source>
        <dbReference type="ARBA" id="ARBA00004141"/>
    </source>
</evidence>
<evidence type="ECO:0000256" key="3">
    <source>
        <dbReference type="ARBA" id="ARBA00022692"/>
    </source>
</evidence>
<feature type="transmembrane region" description="Helical" evidence="6">
    <location>
        <begin position="100"/>
        <end position="128"/>
    </location>
</feature>
<keyword evidence="5 6" id="KW-0472">Membrane</keyword>